<dbReference type="InterPro" id="IPR047960">
    <property type="entry name" value="Transpos_IS1380"/>
</dbReference>
<dbReference type="AlphaFoldDB" id="A0A517XPJ3"/>
<reference evidence="2 3" key="1">
    <citation type="submission" date="2019-02" db="EMBL/GenBank/DDBJ databases">
        <title>Deep-cultivation of Planctomycetes and their phenomic and genomic characterization uncovers novel biology.</title>
        <authorList>
            <person name="Wiegand S."/>
            <person name="Jogler M."/>
            <person name="Boedeker C."/>
            <person name="Pinto D."/>
            <person name="Vollmers J."/>
            <person name="Rivas-Marin E."/>
            <person name="Kohn T."/>
            <person name="Peeters S.H."/>
            <person name="Heuer A."/>
            <person name="Rast P."/>
            <person name="Oberbeckmann S."/>
            <person name="Bunk B."/>
            <person name="Jeske O."/>
            <person name="Meyerdierks A."/>
            <person name="Storesund J.E."/>
            <person name="Kallscheuer N."/>
            <person name="Luecker S."/>
            <person name="Lage O.M."/>
            <person name="Pohl T."/>
            <person name="Merkel B.J."/>
            <person name="Hornburger P."/>
            <person name="Mueller R.-W."/>
            <person name="Bruemmer F."/>
            <person name="Labrenz M."/>
            <person name="Spormann A.M."/>
            <person name="Op den Camp H."/>
            <person name="Overmann J."/>
            <person name="Amann R."/>
            <person name="Jetten M.S.M."/>
            <person name="Mascher T."/>
            <person name="Medema M.H."/>
            <person name="Devos D.P."/>
            <person name="Kaster A.-K."/>
            <person name="Ovreas L."/>
            <person name="Rohde M."/>
            <person name="Galperin M.Y."/>
            <person name="Jogler C."/>
        </authorList>
    </citation>
    <scope>NUCLEOTIDE SEQUENCE [LARGE SCALE GENOMIC DNA]</scope>
    <source>
        <strain evidence="2 3">ETA_A1</strain>
    </source>
</reference>
<proteinExistence type="predicted"/>
<dbReference type="KEGG" id="uli:ETAA1_13550"/>
<dbReference type="NCBIfam" id="NF033539">
    <property type="entry name" value="transpos_IS1380"/>
    <property type="match status" value="1"/>
</dbReference>
<organism evidence="2 3">
    <name type="scientific">Urbifossiella limnaea</name>
    <dbReference type="NCBI Taxonomy" id="2528023"/>
    <lineage>
        <taxon>Bacteria</taxon>
        <taxon>Pseudomonadati</taxon>
        <taxon>Planctomycetota</taxon>
        <taxon>Planctomycetia</taxon>
        <taxon>Gemmatales</taxon>
        <taxon>Gemmataceae</taxon>
        <taxon>Urbifossiella</taxon>
    </lineage>
</organism>
<evidence type="ECO:0000313" key="3">
    <source>
        <dbReference type="Proteomes" id="UP000319576"/>
    </source>
</evidence>
<sequence>MVSDAPLTSDAGLLPLRQFDDHIGLTAQFAGALHDPRDPDRIDHTVPEMVRSRVFGILAGYADQDDHDTLRTDPVFKLIADRSPTDADLASQPTLSRFENMIDIPSLFRLRDVLIDQLIGSFAQPPFTLTFDLDAVDDPTHGSQQLTLLHAFYEQYQYLPLVITCAENDAIVVLSLRHGTAAASLGADNDLEYLVTRLRAVWPNVRIRVRGDGGFGNPTMYEVSERLDVIYTYGLSTNPVLQRESDALLAEAVRLWDVTHGPQRLFAGFWYQAGTWTAPRWVVVKAEANAQGTNRRFVTTNRPGAQAYPEATYDEYAMRGESENRNKEFKCGMAMDRLSDHRFMANYLRLYLHAAALNLSVRLRREIADPPPAPAGDVPVVALPEPARKRYRNARRRRDPLGEGQPATWRLLLIKVAASVVVSCRRIVVRLSGSWPHQQFFERVAQHVARRPALPHFWSG</sequence>
<dbReference type="EMBL" id="CP036273">
    <property type="protein sequence ID" value="QDU19431.1"/>
    <property type="molecule type" value="Genomic_DNA"/>
</dbReference>
<name>A0A517XPJ3_9BACT</name>
<dbReference type="InterPro" id="IPR025668">
    <property type="entry name" value="Tnp_DDE_dom"/>
</dbReference>
<gene>
    <name evidence="2" type="ORF">ETAA1_13550</name>
</gene>
<evidence type="ECO:0000313" key="2">
    <source>
        <dbReference type="EMBL" id="QDU19431.1"/>
    </source>
</evidence>
<feature type="domain" description="Transposase DDE" evidence="1">
    <location>
        <begin position="7"/>
        <end position="366"/>
    </location>
</feature>
<dbReference type="Proteomes" id="UP000319576">
    <property type="component" value="Chromosome"/>
</dbReference>
<keyword evidence="3" id="KW-1185">Reference proteome</keyword>
<accession>A0A517XPJ3</accession>
<dbReference type="Pfam" id="PF13701">
    <property type="entry name" value="DDE_Tnp_1_4"/>
    <property type="match status" value="1"/>
</dbReference>
<protein>
    <recommendedName>
        <fullName evidence="1">Transposase DDE domain-containing protein</fullName>
    </recommendedName>
</protein>
<evidence type="ECO:0000259" key="1">
    <source>
        <dbReference type="Pfam" id="PF13701"/>
    </source>
</evidence>